<dbReference type="PRINTS" id="PR00725">
    <property type="entry name" value="DADACBPTASE1"/>
</dbReference>
<dbReference type="SMART" id="SM00936">
    <property type="entry name" value="PBP5_C"/>
    <property type="match status" value="1"/>
</dbReference>
<keyword evidence="19" id="KW-1185">Reference proteome</keyword>
<keyword evidence="8" id="KW-0378">Hydrolase</keyword>
<evidence type="ECO:0000256" key="11">
    <source>
        <dbReference type="ARBA" id="ARBA00023316"/>
    </source>
</evidence>
<feature type="active site" description="Acyl-ester intermediate" evidence="13">
    <location>
        <position position="69"/>
    </location>
</feature>
<feature type="chain" id="PRO_5035257815" description="serine-type D-Ala-D-Ala carboxypeptidase" evidence="16">
    <location>
        <begin position="26"/>
        <end position="394"/>
    </location>
</feature>
<feature type="signal peptide" evidence="16">
    <location>
        <begin position="1"/>
        <end position="25"/>
    </location>
</feature>
<keyword evidence="10" id="KW-0573">Peptidoglycan synthesis</keyword>
<sequence length="394" mass="43508">MHKTIRAFFFTGLATVFLAANVAWAQPKPQPVPSSVNLAQNAVSAILIDADTGTVLYEKNSRLKLPPASITKIMTLLLVMEAIDRGKIKLTDKVRVSEYAASMGGSQIFLEPGEEMTVEDLIKGVAVASGNDASVALAEYVAGTEEAFVAMMNEKARQLGMTDTRFANSNGLPAPDHYTSARDIAIMSRELLKYEAITKYTGLYQDYLRKDTNRPFWLVNTNRLVRFYPGCDGLKTGYTSEAKFCLSATAKRDNFRVIAVVLGEPDTKTRNAEVAKMFDYAFSQYTTKPLYQRGDVIQELPVEKGERERLPVVAARHFNLLMKRGEDAGQYQTTVELPERVLAPVKAGDVLGHVVVTKQGQEVARLDLVAPVDVGAATFGQLWQRALNRLLHLP</sequence>
<dbReference type="PANTHER" id="PTHR21581:SF6">
    <property type="entry name" value="TRAFFICKING PROTEIN PARTICLE COMPLEX SUBUNIT 12"/>
    <property type="match status" value="1"/>
</dbReference>
<dbReference type="Gene3D" id="2.60.410.10">
    <property type="entry name" value="D-Ala-D-Ala carboxypeptidase, C-terminal domain"/>
    <property type="match status" value="1"/>
</dbReference>
<evidence type="ECO:0000313" key="19">
    <source>
        <dbReference type="Proteomes" id="UP000637720"/>
    </source>
</evidence>
<feature type="active site" evidence="13">
    <location>
        <position position="129"/>
    </location>
</feature>
<keyword evidence="7 16" id="KW-0732">Signal</keyword>
<dbReference type="UniPathway" id="UPA00219"/>
<dbReference type="GO" id="GO:0009252">
    <property type="term" value="P:peptidoglycan biosynthetic process"/>
    <property type="evidence" value="ECO:0007669"/>
    <property type="project" value="UniProtKB-UniPathway"/>
</dbReference>
<dbReference type="GO" id="GO:0006508">
    <property type="term" value="P:proteolysis"/>
    <property type="evidence" value="ECO:0007669"/>
    <property type="project" value="UniProtKB-KW"/>
</dbReference>
<reference evidence="18" key="1">
    <citation type="journal article" date="2014" name="Int. J. Syst. Evol. Microbiol.">
        <title>Complete genome sequence of Corynebacterium casei LMG S-19264T (=DSM 44701T), isolated from a smear-ripened cheese.</title>
        <authorList>
            <consortium name="US DOE Joint Genome Institute (JGI-PGF)"/>
            <person name="Walter F."/>
            <person name="Albersmeier A."/>
            <person name="Kalinowski J."/>
            <person name="Ruckert C."/>
        </authorList>
    </citation>
    <scope>NUCLEOTIDE SEQUENCE</scope>
    <source>
        <strain evidence="18">JCM 14719</strain>
    </source>
</reference>
<evidence type="ECO:0000256" key="3">
    <source>
        <dbReference type="ARBA" id="ARBA00007164"/>
    </source>
</evidence>
<dbReference type="EC" id="3.4.16.4" evidence="4"/>
<evidence type="ECO:0000256" key="16">
    <source>
        <dbReference type="SAM" id="SignalP"/>
    </source>
</evidence>
<dbReference type="GO" id="GO:0008360">
    <property type="term" value="P:regulation of cell shape"/>
    <property type="evidence" value="ECO:0007669"/>
    <property type="project" value="UniProtKB-KW"/>
</dbReference>
<dbReference type="RefSeq" id="WP_188817246.1">
    <property type="nucleotide sequence ID" value="NZ_BMOF01000022.1"/>
</dbReference>
<comment type="pathway">
    <text evidence="2">Cell wall biogenesis; peptidoglycan biosynthesis.</text>
</comment>
<keyword evidence="5 18" id="KW-0121">Carboxypeptidase</keyword>
<evidence type="ECO:0000256" key="13">
    <source>
        <dbReference type="PIRSR" id="PIRSR618044-1"/>
    </source>
</evidence>
<dbReference type="EMBL" id="BMOF01000022">
    <property type="protein sequence ID" value="GGK00375.1"/>
    <property type="molecule type" value="Genomic_DNA"/>
</dbReference>
<evidence type="ECO:0000256" key="7">
    <source>
        <dbReference type="ARBA" id="ARBA00022729"/>
    </source>
</evidence>
<dbReference type="GO" id="GO:0009002">
    <property type="term" value="F:serine-type D-Ala-D-Ala carboxypeptidase activity"/>
    <property type="evidence" value="ECO:0007669"/>
    <property type="project" value="UniProtKB-EC"/>
</dbReference>
<dbReference type="InterPro" id="IPR018044">
    <property type="entry name" value="Peptidase_S11"/>
</dbReference>
<keyword evidence="11" id="KW-0961">Cell wall biogenesis/degradation</keyword>
<feature type="domain" description="Peptidase S11 D-Ala-D-Ala carboxypeptidase A C-terminal" evidence="17">
    <location>
        <begin position="285"/>
        <end position="376"/>
    </location>
</feature>
<dbReference type="InterPro" id="IPR037167">
    <property type="entry name" value="Peptidase_S11_C_sf"/>
</dbReference>
<evidence type="ECO:0000256" key="15">
    <source>
        <dbReference type="RuleBase" id="RU004016"/>
    </source>
</evidence>
<gene>
    <name evidence="18" type="primary">dacF</name>
    <name evidence="18" type="ORF">GCM10007043_13070</name>
</gene>
<dbReference type="SUPFAM" id="SSF69189">
    <property type="entry name" value="Penicillin-binding protein associated domain"/>
    <property type="match status" value="1"/>
</dbReference>
<comment type="caution">
    <text evidence="18">The sequence shown here is derived from an EMBL/GenBank/DDBJ whole genome shotgun (WGS) entry which is preliminary data.</text>
</comment>
<evidence type="ECO:0000256" key="2">
    <source>
        <dbReference type="ARBA" id="ARBA00004752"/>
    </source>
</evidence>
<evidence type="ECO:0000256" key="10">
    <source>
        <dbReference type="ARBA" id="ARBA00022984"/>
    </source>
</evidence>
<dbReference type="Proteomes" id="UP000637720">
    <property type="component" value="Unassembled WGS sequence"/>
</dbReference>
<comment type="catalytic activity">
    <reaction evidence="12">
        <text>Preferential cleavage: (Ac)2-L-Lys-D-Ala-|-D-Ala. Also transpeptidation of peptidyl-alanyl moieties that are N-acyl substituents of D-alanine.</text>
        <dbReference type="EC" id="3.4.16.4"/>
    </reaction>
</comment>
<organism evidence="18 19">
    <name type="scientific">Calditerricola satsumensis</name>
    <dbReference type="NCBI Taxonomy" id="373054"/>
    <lineage>
        <taxon>Bacteria</taxon>
        <taxon>Bacillati</taxon>
        <taxon>Bacillota</taxon>
        <taxon>Bacilli</taxon>
        <taxon>Bacillales</taxon>
        <taxon>Bacillaceae</taxon>
        <taxon>Calditerricola</taxon>
    </lineage>
</organism>
<dbReference type="InterPro" id="IPR015956">
    <property type="entry name" value="Peniciliin-bd_prot_C_sf"/>
</dbReference>
<evidence type="ECO:0000313" key="18">
    <source>
        <dbReference type="EMBL" id="GGK00375.1"/>
    </source>
</evidence>
<comment type="similarity">
    <text evidence="3 15">Belongs to the peptidase S11 family.</text>
</comment>
<dbReference type="Pfam" id="PF07943">
    <property type="entry name" value="PBP5_C"/>
    <property type="match status" value="1"/>
</dbReference>
<evidence type="ECO:0000256" key="6">
    <source>
        <dbReference type="ARBA" id="ARBA00022670"/>
    </source>
</evidence>
<evidence type="ECO:0000256" key="12">
    <source>
        <dbReference type="ARBA" id="ARBA00034000"/>
    </source>
</evidence>
<evidence type="ECO:0000256" key="5">
    <source>
        <dbReference type="ARBA" id="ARBA00022645"/>
    </source>
</evidence>
<keyword evidence="6" id="KW-0645">Protease</keyword>
<feature type="active site" description="Proton acceptor" evidence="13">
    <location>
        <position position="72"/>
    </location>
</feature>
<dbReference type="Gene3D" id="3.40.710.10">
    <property type="entry name" value="DD-peptidase/beta-lactamase superfamily"/>
    <property type="match status" value="1"/>
</dbReference>
<feature type="binding site" evidence="14">
    <location>
        <position position="235"/>
    </location>
    <ligand>
        <name>substrate</name>
    </ligand>
</feature>
<dbReference type="SUPFAM" id="SSF56601">
    <property type="entry name" value="beta-lactamase/transpeptidase-like"/>
    <property type="match status" value="1"/>
</dbReference>
<dbReference type="AlphaFoldDB" id="A0A8J3BDH8"/>
<evidence type="ECO:0000256" key="14">
    <source>
        <dbReference type="PIRSR" id="PIRSR618044-2"/>
    </source>
</evidence>
<evidence type="ECO:0000259" key="17">
    <source>
        <dbReference type="SMART" id="SM00936"/>
    </source>
</evidence>
<reference evidence="18" key="2">
    <citation type="submission" date="2020-09" db="EMBL/GenBank/DDBJ databases">
        <authorList>
            <person name="Sun Q."/>
            <person name="Ohkuma M."/>
        </authorList>
    </citation>
    <scope>NUCLEOTIDE SEQUENCE</scope>
    <source>
        <strain evidence="18">JCM 14719</strain>
    </source>
</reference>
<comment type="function">
    <text evidence="1">Removes C-terminal D-alanyl residues from sugar-peptide cell wall precursors.</text>
</comment>
<dbReference type="PANTHER" id="PTHR21581">
    <property type="entry name" value="D-ALANYL-D-ALANINE CARBOXYPEPTIDASE"/>
    <property type="match status" value="1"/>
</dbReference>
<dbReference type="InterPro" id="IPR012338">
    <property type="entry name" value="Beta-lactam/transpept-like"/>
</dbReference>
<protein>
    <recommendedName>
        <fullName evidence="4">serine-type D-Ala-D-Ala carboxypeptidase</fullName>
        <ecNumber evidence="4">3.4.16.4</ecNumber>
    </recommendedName>
</protein>
<keyword evidence="9" id="KW-0133">Cell shape</keyword>
<evidence type="ECO:0000256" key="4">
    <source>
        <dbReference type="ARBA" id="ARBA00012448"/>
    </source>
</evidence>
<dbReference type="InterPro" id="IPR012907">
    <property type="entry name" value="Peptidase_S11_C"/>
</dbReference>
<dbReference type="InterPro" id="IPR001967">
    <property type="entry name" value="Peptidase_S11_N"/>
</dbReference>
<evidence type="ECO:0000256" key="1">
    <source>
        <dbReference type="ARBA" id="ARBA00003217"/>
    </source>
</evidence>
<dbReference type="GO" id="GO:0071555">
    <property type="term" value="P:cell wall organization"/>
    <property type="evidence" value="ECO:0007669"/>
    <property type="project" value="UniProtKB-KW"/>
</dbReference>
<dbReference type="Pfam" id="PF00768">
    <property type="entry name" value="Peptidase_S11"/>
    <property type="match status" value="1"/>
</dbReference>
<accession>A0A8J3BDH8</accession>
<evidence type="ECO:0000256" key="9">
    <source>
        <dbReference type="ARBA" id="ARBA00022960"/>
    </source>
</evidence>
<name>A0A8J3BDH8_9BACI</name>
<evidence type="ECO:0000256" key="8">
    <source>
        <dbReference type="ARBA" id="ARBA00022801"/>
    </source>
</evidence>
<proteinExistence type="inferred from homology"/>